<dbReference type="AlphaFoldDB" id="A0A179F0J8"/>
<reference evidence="1 2" key="1">
    <citation type="journal article" date="2016" name="PLoS Pathog.">
        <title>Biosynthesis of antibiotic leucinostatins in bio-control fungus Purpureocillium lilacinum and their inhibition on phytophthora revealed by genome mining.</title>
        <authorList>
            <person name="Wang G."/>
            <person name="Liu Z."/>
            <person name="Lin R."/>
            <person name="Li E."/>
            <person name="Mao Z."/>
            <person name="Ling J."/>
            <person name="Yang Y."/>
            <person name="Yin W.B."/>
            <person name="Xie B."/>
        </authorList>
    </citation>
    <scope>NUCLEOTIDE SEQUENCE [LARGE SCALE GENOMIC DNA]</scope>
    <source>
        <strain evidence="1">170</strain>
    </source>
</reference>
<dbReference type="GeneID" id="28853643"/>
<proteinExistence type="predicted"/>
<dbReference type="GO" id="GO:0003824">
    <property type="term" value="F:catalytic activity"/>
    <property type="evidence" value="ECO:0007669"/>
    <property type="project" value="UniProtKB-ARBA"/>
</dbReference>
<name>A0A179F0J8_METCM</name>
<dbReference type="SUPFAM" id="SSF48208">
    <property type="entry name" value="Six-hairpin glycosidases"/>
    <property type="match status" value="1"/>
</dbReference>
<keyword evidence="2" id="KW-1185">Reference proteome</keyword>
<evidence type="ECO:0000313" key="2">
    <source>
        <dbReference type="Proteomes" id="UP000078397"/>
    </source>
</evidence>
<dbReference type="PANTHER" id="PTHR34987:SF2">
    <property type="entry name" value="B, PUTATIVE (AFU_ORTHOLOGUE AFUA_7G05040)-RELATED"/>
    <property type="match status" value="1"/>
</dbReference>
<protein>
    <submittedName>
        <fullName evidence="1">Alpha-L-rhamnosidase</fullName>
    </submittedName>
</protein>
<dbReference type="GO" id="GO:0005975">
    <property type="term" value="P:carbohydrate metabolic process"/>
    <property type="evidence" value="ECO:0007669"/>
    <property type="project" value="InterPro"/>
</dbReference>
<evidence type="ECO:0000313" key="1">
    <source>
        <dbReference type="EMBL" id="OAQ58974.1"/>
    </source>
</evidence>
<dbReference type="Gene3D" id="1.50.10.10">
    <property type="match status" value="1"/>
</dbReference>
<dbReference type="InterPro" id="IPR008928">
    <property type="entry name" value="6-hairpin_glycosidase_sf"/>
</dbReference>
<accession>A0A179F0J8</accession>
<dbReference type="Proteomes" id="UP000078397">
    <property type="component" value="Unassembled WGS sequence"/>
</dbReference>
<sequence>MLHYLLSGDDRLMRQAISNFAASVIFEGLPQSRFPSHVPQIVAGFSLLWILQVCDHHLYFGDSQFARSFLPRIDDVLHFFDSHIDEFGLVSGLPEDVLHMLYAYVLNAAAKLVCDVGRPGYADEYKPRTAAVVAAVRQHCFDGSSFTDSTPDIADDMAFSLVKHLLLCAEQLGWKMPPDVLAAFADARFSKCSYMVQFYVLLAFTIAGYMAYEEYCSRVWNPWH</sequence>
<dbReference type="RefSeq" id="XP_018137054.1">
    <property type="nucleotide sequence ID" value="XM_018289649.1"/>
</dbReference>
<dbReference type="InterPro" id="IPR012341">
    <property type="entry name" value="6hp_glycosidase-like_sf"/>
</dbReference>
<gene>
    <name evidence="1" type="ORF">VFPPC_11469</name>
</gene>
<dbReference type="KEGG" id="pchm:VFPPC_11469"/>
<dbReference type="STRING" id="1380566.A0A179F0J8"/>
<dbReference type="PANTHER" id="PTHR34987">
    <property type="entry name" value="C, PUTATIVE (AFU_ORTHOLOGUE AFUA_3G02880)-RELATED"/>
    <property type="match status" value="1"/>
</dbReference>
<dbReference type="OrthoDB" id="6503935at2759"/>
<comment type="caution">
    <text evidence="1">The sequence shown here is derived from an EMBL/GenBank/DDBJ whole genome shotgun (WGS) entry which is preliminary data.</text>
</comment>
<organism evidence="1 2">
    <name type="scientific">Pochonia chlamydosporia 170</name>
    <dbReference type="NCBI Taxonomy" id="1380566"/>
    <lineage>
        <taxon>Eukaryota</taxon>
        <taxon>Fungi</taxon>
        <taxon>Dikarya</taxon>
        <taxon>Ascomycota</taxon>
        <taxon>Pezizomycotina</taxon>
        <taxon>Sordariomycetes</taxon>
        <taxon>Hypocreomycetidae</taxon>
        <taxon>Hypocreales</taxon>
        <taxon>Clavicipitaceae</taxon>
        <taxon>Pochonia</taxon>
    </lineage>
</organism>
<dbReference type="EMBL" id="LSBJ02000012">
    <property type="protein sequence ID" value="OAQ58974.1"/>
    <property type="molecule type" value="Genomic_DNA"/>
</dbReference>